<comment type="caution">
    <text evidence="1">The sequence shown here is derived from an EMBL/GenBank/DDBJ whole genome shotgun (WGS) entry which is preliminary data.</text>
</comment>
<name>A0A699UWZ9_TANCI</name>
<organism evidence="1">
    <name type="scientific">Tanacetum cinerariifolium</name>
    <name type="common">Dalmatian daisy</name>
    <name type="synonym">Chrysanthemum cinerariifolium</name>
    <dbReference type="NCBI Taxonomy" id="118510"/>
    <lineage>
        <taxon>Eukaryota</taxon>
        <taxon>Viridiplantae</taxon>
        <taxon>Streptophyta</taxon>
        <taxon>Embryophyta</taxon>
        <taxon>Tracheophyta</taxon>
        <taxon>Spermatophyta</taxon>
        <taxon>Magnoliopsida</taxon>
        <taxon>eudicotyledons</taxon>
        <taxon>Gunneridae</taxon>
        <taxon>Pentapetalae</taxon>
        <taxon>asterids</taxon>
        <taxon>campanulids</taxon>
        <taxon>Asterales</taxon>
        <taxon>Asteraceae</taxon>
        <taxon>Asteroideae</taxon>
        <taxon>Anthemideae</taxon>
        <taxon>Anthemidinae</taxon>
        <taxon>Tanacetum</taxon>
    </lineage>
</organism>
<accession>A0A699UWZ9</accession>
<reference evidence="1" key="1">
    <citation type="journal article" date="2019" name="Sci. Rep.">
        <title>Draft genome of Tanacetum cinerariifolium, the natural source of mosquito coil.</title>
        <authorList>
            <person name="Yamashiro T."/>
            <person name="Shiraishi A."/>
            <person name="Satake H."/>
            <person name="Nakayama K."/>
        </authorList>
    </citation>
    <scope>NUCLEOTIDE SEQUENCE</scope>
</reference>
<protein>
    <submittedName>
        <fullName evidence="1">Uncharacterized protein</fullName>
    </submittedName>
</protein>
<proteinExistence type="predicted"/>
<gene>
    <name evidence="1" type="ORF">Tci_897698</name>
</gene>
<dbReference type="AlphaFoldDB" id="A0A699UWZ9"/>
<feature type="non-terminal residue" evidence="1">
    <location>
        <position position="1"/>
    </location>
</feature>
<dbReference type="EMBL" id="BKCJ011362976">
    <property type="protein sequence ID" value="GFD25729.1"/>
    <property type="molecule type" value="Genomic_DNA"/>
</dbReference>
<evidence type="ECO:0000313" key="1">
    <source>
        <dbReference type="EMBL" id="GFD25729.1"/>
    </source>
</evidence>
<sequence length="41" mass="4344">SMFDEIGSSSIARKALASSKSKKSLASNGVRFCKEFETTGS</sequence>